<name>A0ABT3IKG7_9BACT</name>
<dbReference type="Proteomes" id="UP001207742">
    <property type="component" value="Unassembled WGS sequence"/>
</dbReference>
<comment type="caution">
    <text evidence="1">The sequence shown here is derived from an EMBL/GenBank/DDBJ whole genome shotgun (WGS) entry which is preliminary data.</text>
</comment>
<dbReference type="RefSeq" id="WP_264730090.1">
    <property type="nucleotide sequence ID" value="NZ_JAPDNR010000001.1"/>
</dbReference>
<organism evidence="1 2">
    <name type="scientific">Chitinophaga nivalis</name>
    <dbReference type="NCBI Taxonomy" id="2991709"/>
    <lineage>
        <taxon>Bacteria</taxon>
        <taxon>Pseudomonadati</taxon>
        <taxon>Bacteroidota</taxon>
        <taxon>Chitinophagia</taxon>
        <taxon>Chitinophagales</taxon>
        <taxon>Chitinophagaceae</taxon>
        <taxon>Chitinophaga</taxon>
    </lineage>
</organism>
<sequence length="61" mass="7086">MATRYTKQTIADKIHFAIFRTTQAIKRSLQAVLPELAPVVRFFLDNFTPRSGMPRLSYSKR</sequence>
<accession>A0ABT3IKG7</accession>
<protein>
    <submittedName>
        <fullName evidence="1">Uncharacterized protein</fullName>
    </submittedName>
</protein>
<dbReference type="EMBL" id="JAPDNS010000001">
    <property type="protein sequence ID" value="MCW3484456.1"/>
    <property type="molecule type" value="Genomic_DNA"/>
</dbReference>
<evidence type="ECO:0000313" key="1">
    <source>
        <dbReference type="EMBL" id="MCW3484456.1"/>
    </source>
</evidence>
<reference evidence="1 2" key="1">
    <citation type="submission" date="2022-10" db="EMBL/GenBank/DDBJ databases">
        <title>Chitinophaga nivalis PC15 sp. nov., isolated from Pyeongchang county, South Korea.</title>
        <authorList>
            <person name="Trinh H.N."/>
        </authorList>
    </citation>
    <scope>NUCLEOTIDE SEQUENCE [LARGE SCALE GENOMIC DNA]</scope>
    <source>
        <strain evidence="1 2">PC14</strain>
    </source>
</reference>
<gene>
    <name evidence="1" type="ORF">OL497_11165</name>
</gene>
<evidence type="ECO:0000313" key="2">
    <source>
        <dbReference type="Proteomes" id="UP001207742"/>
    </source>
</evidence>
<keyword evidence="2" id="KW-1185">Reference proteome</keyword>
<proteinExistence type="predicted"/>